<keyword evidence="3" id="KW-1003">Cell membrane</keyword>
<dbReference type="OrthoDB" id="9814206at2"/>
<dbReference type="SUPFAM" id="SSF82861">
    <property type="entry name" value="Mechanosensitive channel protein MscS (YggB), transmembrane region"/>
    <property type="match status" value="1"/>
</dbReference>
<comment type="function">
    <text evidence="7">Mechanosensitive channel that participates in the regulation of osmotic pressure changes within the cell, opening in response to stretch forces in the membrane lipid bilayer, without the need for other proteins. Contributes to normal resistance to hypoosmotic shock. Forms an ion channel of 1.0 nanosiemens conductance with a slight preference for anions.</text>
</comment>
<feature type="domain" description="Mechanosensitive ion channel MscS" evidence="8">
    <location>
        <begin position="95"/>
        <end position="160"/>
    </location>
</feature>
<dbReference type="InterPro" id="IPR010920">
    <property type="entry name" value="LSM_dom_sf"/>
</dbReference>
<dbReference type="Gene3D" id="1.10.287.1260">
    <property type="match status" value="1"/>
</dbReference>
<dbReference type="InterPro" id="IPR049142">
    <property type="entry name" value="MS_channel_1st"/>
</dbReference>
<dbReference type="InterPro" id="IPR011066">
    <property type="entry name" value="MscS_channel_C_sf"/>
</dbReference>
<feature type="transmembrane region" description="Helical" evidence="7">
    <location>
        <begin position="78"/>
        <end position="108"/>
    </location>
</feature>
<protein>
    <recommendedName>
        <fullName evidence="7">Small-conductance mechanosensitive channel</fullName>
    </recommendedName>
</protein>
<gene>
    <name evidence="11" type="ORF">SAMN06273572_101812</name>
</gene>
<keyword evidence="7" id="KW-0406">Ion transport</keyword>
<evidence type="ECO:0000313" key="11">
    <source>
        <dbReference type="EMBL" id="SOH92961.1"/>
    </source>
</evidence>
<reference evidence="12" key="1">
    <citation type="submission" date="2017-09" db="EMBL/GenBank/DDBJ databases">
        <authorList>
            <person name="Varghese N."/>
            <person name="Submissions S."/>
        </authorList>
    </citation>
    <scope>NUCLEOTIDE SEQUENCE [LARGE SCALE GENOMIC DNA]</scope>
    <source>
        <strain evidence="12">C7</strain>
    </source>
</reference>
<dbReference type="RefSeq" id="WP_097928504.1">
    <property type="nucleotide sequence ID" value="NZ_OCTN01000001.1"/>
</dbReference>
<sequence>MEWWLELIFDVLVAGVIAIVAFIVAGFVNRQIRNLGKRHERFDETLFNFLGTVARYVVLTFALIFILARFGIQTASLIAVIGAAGLAIGLALQGTLSNLASGLMLLAFRPFKIGDYIEAGGQSGTVTEIALFTCELTTPDNIQVFVPNGDIWSGAIRNYSFHDNRRVDLVFGVGYGANLKLAEEVIRATLAQEERIHDDQPIFVKVTSLGDSSVDFTVRVWASSADFWNVKFDLMQAVKEAMDAANIDIPFPTRTIINA</sequence>
<evidence type="ECO:0000259" key="9">
    <source>
        <dbReference type="Pfam" id="PF21082"/>
    </source>
</evidence>
<dbReference type="GO" id="GO:0005886">
    <property type="term" value="C:plasma membrane"/>
    <property type="evidence" value="ECO:0007669"/>
    <property type="project" value="UniProtKB-SubCell"/>
</dbReference>
<dbReference type="SUPFAM" id="SSF82689">
    <property type="entry name" value="Mechanosensitive channel protein MscS (YggB), C-terminal domain"/>
    <property type="match status" value="1"/>
</dbReference>
<feature type="transmembrane region" description="Helical" evidence="7">
    <location>
        <begin position="49"/>
        <end position="72"/>
    </location>
</feature>
<keyword evidence="6 7" id="KW-0472">Membrane</keyword>
<comment type="subcellular location">
    <subcellularLocation>
        <location evidence="7">Cell inner membrane</location>
        <topology evidence="7">Multi-pass membrane protein</topology>
    </subcellularLocation>
    <subcellularLocation>
        <location evidence="1">Cell membrane</location>
        <topology evidence="1">Multi-pass membrane protein</topology>
    </subcellularLocation>
</comment>
<evidence type="ECO:0000256" key="4">
    <source>
        <dbReference type="ARBA" id="ARBA00022692"/>
    </source>
</evidence>
<evidence type="ECO:0000256" key="5">
    <source>
        <dbReference type="ARBA" id="ARBA00022989"/>
    </source>
</evidence>
<proteinExistence type="inferred from homology"/>
<accession>A0A2C9CN64</accession>
<dbReference type="Proteomes" id="UP000220034">
    <property type="component" value="Unassembled WGS sequence"/>
</dbReference>
<evidence type="ECO:0000256" key="3">
    <source>
        <dbReference type="ARBA" id="ARBA00022475"/>
    </source>
</evidence>
<comment type="subunit">
    <text evidence="7">Homoheptamer.</text>
</comment>
<comment type="caution">
    <text evidence="7">Lacks conserved residue(s) required for the propagation of feature annotation.</text>
</comment>
<dbReference type="InterPro" id="IPR011014">
    <property type="entry name" value="MscS_channel_TM-2"/>
</dbReference>
<evidence type="ECO:0000256" key="2">
    <source>
        <dbReference type="ARBA" id="ARBA00008017"/>
    </source>
</evidence>
<dbReference type="Gene3D" id="2.30.30.60">
    <property type="match status" value="1"/>
</dbReference>
<dbReference type="Gene3D" id="3.30.70.100">
    <property type="match status" value="1"/>
</dbReference>
<keyword evidence="7" id="KW-0813">Transport</keyword>
<dbReference type="InterPro" id="IPR045275">
    <property type="entry name" value="MscS_archaea/bacteria_type"/>
</dbReference>
<dbReference type="InterPro" id="IPR049278">
    <property type="entry name" value="MS_channel_C"/>
</dbReference>
<feature type="domain" description="Mechanosensitive ion channel transmembrane helices 2/3" evidence="10">
    <location>
        <begin position="53"/>
        <end position="93"/>
    </location>
</feature>
<name>A0A2C9CN64_9RHOB</name>
<keyword evidence="7" id="KW-0407">Ion channel</keyword>
<organism evidence="11 12">
    <name type="scientific">Pontivivens marinum</name>
    <dbReference type="NCBI Taxonomy" id="1690039"/>
    <lineage>
        <taxon>Bacteria</taxon>
        <taxon>Pseudomonadati</taxon>
        <taxon>Pseudomonadota</taxon>
        <taxon>Alphaproteobacteria</taxon>
        <taxon>Rhodobacterales</taxon>
        <taxon>Paracoccaceae</taxon>
        <taxon>Pontivivens</taxon>
    </lineage>
</organism>
<keyword evidence="7" id="KW-0997">Cell inner membrane</keyword>
<keyword evidence="4 7" id="KW-0812">Transmembrane</keyword>
<dbReference type="Pfam" id="PF21082">
    <property type="entry name" value="MS_channel_3rd"/>
    <property type="match status" value="1"/>
</dbReference>
<evidence type="ECO:0000256" key="6">
    <source>
        <dbReference type="ARBA" id="ARBA00023136"/>
    </source>
</evidence>
<feature type="domain" description="Mechanosensitive ion channel MscS C-terminal" evidence="9">
    <location>
        <begin position="167"/>
        <end position="249"/>
    </location>
</feature>
<dbReference type="AlphaFoldDB" id="A0A2C9CN64"/>
<feature type="transmembrane region" description="Helical" evidence="7">
    <location>
        <begin position="6"/>
        <end position="28"/>
    </location>
</feature>
<evidence type="ECO:0000259" key="10">
    <source>
        <dbReference type="Pfam" id="PF21088"/>
    </source>
</evidence>
<dbReference type="Pfam" id="PF00924">
    <property type="entry name" value="MS_channel_2nd"/>
    <property type="match status" value="1"/>
</dbReference>
<dbReference type="InterPro" id="IPR006685">
    <property type="entry name" value="MscS_channel_2nd"/>
</dbReference>
<dbReference type="InterPro" id="IPR023408">
    <property type="entry name" value="MscS_beta-dom_sf"/>
</dbReference>
<evidence type="ECO:0000259" key="8">
    <source>
        <dbReference type="Pfam" id="PF00924"/>
    </source>
</evidence>
<dbReference type="GO" id="GO:0008381">
    <property type="term" value="F:mechanosensitive monoatomic ion channel activity"/>
    <property type="evidence" value="ECO:0007669"/>
    <property type="project" value="InterPro"/>
</dbReference>
<dbReference type="PANTHER" id="PTHR30221">
    <property type="entry name" value="SMALL-CONDUCTANCE MECHANOSENSITIVE CHANNEL"/>
    <property type="match status" value="1"/>
</dbReference>
<dbReference type="EMBL" id="OCTN01000001">
    <property type="protein sequence ID" value="SOH92961.1"/>
    <property type="molecule type" value="Genomic_DNA"/>
</dbReference>
<dbReference type="Pfam" id="PF21088">
    <property type="entry name" value="MS_channel_1st"/>
    <property type="match status" value="1"/>
</dbReference>
<dbReference type="SUPFAM" id="SSF50182">
    <property type="entry name" value="Sm-like ribonucleoproteins"/>
    <property type="match status" value="1"/>
</dbReference>
<evidence type="ECO:0000256" key="1">
    <source>
        <dbReference type="ARBA" id="ARBA00004651"/>
    </source>
</evidence>
<evidence type="ECO:0000256" key="7">
    <source>
        <dbReference type="RuleBase" id="RU369025"/>
    </source>
</evidence>
<comment type="similarity">
    <text evidence="2 7">Belongs to the MscS (TC 1.A.23) family.</text>
</comment>
<evidence type="ECO:0000313" key="12">
    <source>
        <dbReference type="Proteomes" id="UP000220034"/>
    </source>
</evidence>
<keyword evidence="5 7" id="KW-1133">Transmembrane helix</keyword>
<keyword evidence="12" id="KW-1185">Reference proteome</keyword>
<dbReference type="PANTHER" id="PTHR30221:SF1">
    <property type="entry name" value="SMALL-CONDUCTANCE MECHANOSENSITIVE CHANNEL"/>
    <property type="match status" value="1"/>
</dbReference>